<name>A0ABP8ZHA9_9ACTN</name>
<sequence length="251" mass="25883">MSKKTPGAPKEVANYQPRVTSSRSTYVMIGVAVAVAALIIGGLVWNNTRSYPPVDDKVLAENAAFIVGDANVQDSAKVVTVDVFEDFTCPACKQFEGQSGAALAAAVQAGQMRVRYHLLTFMDEKSPSGDYSSRGAGAILCLARGGDSVQVFNRLHAELFAKAGGDSDPDNAAIAVMAAQAGASEATQKCIADGAQVDAAKKMADASRTQLANSNEGKVATPTVLVAGEAVEGIMDGDAWIANLITGGPSN</sequence>
<keyword evidence="4" id="KW-1185">Reference proteome</keyword>
<protein>
    <recommendedName>
        <fullName evidence="2">Thioredoxin-like fold domain-containing protein</fullName>
    </recommendedName>
</protein>
<evidence type="ECO:0000259" key="2">
    <source>
        <dbReference type="Pfam" id="PF13462"/>
    </source>
</evidence>
<feature type="transmembrane region" description="Helical" evidence="1">
    <location>
        <begin position="26"/>
        <end position="45"/>
    </location>
</feature>
<comment type="caution">
    <text evidence="3">The sequence shown here is derived from an EMBL/GenBank/DDBJ whole genome shotgun (WGS) entry which is preliminary data.</text>
</comment>
<dbReference type="InterPro" id="IPR036249">
    <property type="entry name" value="Thioredoxin-like_sf"/>
</dbReference>
<organism evidence="3 4">
    <name type="scientific">Gordonia alkaliphila</name>
    <dbReference type="NCBI Taxonomy" id="1053547"/>
    <lineage>
        <taxon>Bacteria</taxon>
        <taxon>Bacillati</taxon>
        <taxon>Actinomycetota</taxon>
        <taxon>Actinomycetes</taxon>
        <taxon>Mycobacteriales</taxon>
        <taxon>Gordoniaceae</taxon>
        <taxon>Gordonia</taxon>
    </lineage>
</organism>
<dbReference type="CDD" id="cd02972">
    <property type="entry name" value="DsbA_family"/>
    <property type="match status" value="1"/>
</dbReference>
<dbReference type="RefSeq" id="WP_345314143.1">
    <property type="nucleotide sequence ID" value="NZ_BAABIE010000016.1"/>
</dbReference>
<keyword evidence="1" id="KW-1133">Transmembrane helix</keyword>
<evidence type="ECO:0000313" key="4">
    <source>
        <dbReference type="Proteomes" id="UP001500822"/>
    </source>
</evidence>
<evidence type="ECO:0000256" key="1">
    <source>
        <dbReference type="SAM" id="Phobius"/>
    </source>
</evidence>
<dbReference type="Pfam" id="PF13462">
    <property type="entry name" value="Thioredoxin_4"/>
    <property type="match status" value="1"/>
</dbReference>
<dbReference type="InterPro" id="IPR012336">
    <property type="entry name" value="Thioredoxin-like_fold"/>
</dbReference>
<gene>
    <name evidence="3" type="ORF">GCM10023217_30340</name>
</gene>
<feature type="domain" description="Thioredoxin-like fold" evidence="2">
    <location>
        <begin position="79"/>
        <end position="239"/>
    </location>
</feature>
<dbReference type="Proteomes" id="UP001500822">
    <property type="component" value="Unassembled WGS sequence"/>
</dbReference>
<dbReference type="Gene3D" id="3.40.30.10">
    <property type="entry name" value="Glutaredoxin"/>
    <property type="match status" value="1"/>
</dbReference>
<accession>A0ABP8ZHA9</accession>
<dbReference type="EMBL" id="BAABIE010000016">
    <property type="protein sequence ID" value="GAA4756363.1"/>
    <property type="molecule type" value="Genomic_DNA"/>
</dbReference>
<dbReference type="SUPFAM" id="SSF52833">
    <property type="entry name" value="Thioredoxin-like"/>
    <property type="match status" value="1"/>
</dbReference>
<evidence type="ECO:0000313" key="3">
    <source>
        <dbReference type="EMBL" id="GAA4756363.1"/>
    </source>
</evidence>
<proteinExistence type="predicted"/>
<reference evidence="4" key="1">
    <citation type="journal article" date="2019" name="Int. J. Syst. Evol. Microbiol.">
        <title>The Global Catalogue of Microorganisms (GCM) 10K type strain sequencing project: providing services to taxonomists for standard genome sequencing and annotation.</title>
        <authorList>
            <consortium name="The Broad Institute Genomics Platform"/>
            <consortium name="The Broad Institute Genome Sequencing Center for Infectious Disease"/>
            <person name="Wu L."/>
            <person name="Ma J."/>
        </authorList>
    </citation>
    <scope>NUCLEOTIDE SEQUENCE [LARGE SCALE GENOMIC DNA]</scope>
    <source>
        <strain evidence="4">JCM 18077</strain>
    </source>
</reference>
<keyword evidence="1" id="KW-0472">Membrane</keyword>
<keyword evidence="1" id="KW-0812">Transmembrane</keyword>